<dbReference type="RefSeq" id="WP_251419123.1">
    <property type="nucleotide sequence ID" value="NZ_JAMQGM010000061.1"/>
</dbReference>
<keyword evidence="3" id="KW-1185">Reference proteome</keyword>
<gene>
    <name evidence="2" type="ORF">M1E25_24015</name>
</gene>
<name>A0ABT0XCW2_9ACTN</name>
<accession>A0ABT0XCW2</accession>
<feature type="compositionally biased region" description="Basic and acidic residues" evidence="1">
    <location>
        <begin position="194"/>
        <end position="211"/>
    </location>
</feature>
<protein>
    <submittedName>
        <fullName evidence="2">Uncharacterized protein</fullName>
    </submittedName>
</protein>
<evidence type="ECO:0000313" key="2">
    <source>
        <dbReference type="EMBL" id="MCM2580363.1"/>
    </source>
</evidence>
<feature type="compositionally biased region" description="Pro residues" evidence="1">
    <location>
        <begin position="33"/>
        <end position="43"/>
    </location>
</feature>
<feature type="region of interest" description="Disordered" evidence="1">
    <location>
        <begin position="32"/>
        <end position="52"/>
    </location>
</feature>
<sequence>MPTPYGSRGAMAFSADELRILRRALALALRPHPAAPPSVPAPAGPGSGRTGRAQEVQELLALTESLDEAVREAGRLRAFLLADLARYRAALPGAATGYLDRLEEALAEGCIPGPEDLAALRALSAAPVGSREAECRAVLLRRCEELAEKCVRERLAQRARECDSEPEATLARLLPSPSPEGCAARLTALPGGRAAEEKPAEPSRQPREKPGPKPAPGGSPGHGPGRPVPTPAEVFPPRRRSVPDRPAGPEERAVG</sequence>
<evidence type="ECO:0000313" key="3">
    <source>
        <dbReference type="Proteomes" id="UP001167160"/>
    </source>
</evidence>
<comment type="caution">
    <text evidence="2">The sequence shown here is derived from an EMBL/GenBank/DDBJ whole genome shotgun (WGS) entry which is preliminary data.</text>
</comment>
<dbReference type="Proteomes" id="UP001167160">
    <property type="component" value="Unassembled WGS sequence"/>
</dbReference>
<organism evidence="2 3">
    <name type="scientific">Streptomyces meridianus</name>
    <dbReference type="NCBI Taxonomy" id="2938945"/>
    <lineage>
        <taxon>Bacteria</taxon>
        <taxon>Bacillati</taxon>
        <taxon>Actinomycetota</taxon>
        <taxon>Actinomycetes</taxon>
        <taxon>Kitasatosporales</taxon>
        <taxon>Streptomycetaceae</taxon>
        <taxon>Streptomyces</taxon>
    </lineage>
</organism>
<feature type="region of interest" description="Disordered" evidence="1">
    <location>
        <begin position="172"/>
        <end position="255"/>
    </location>
</feature>
<dbReference type="EMBL" id="JAMQGM010000061">
    <property type="protein sequence ID" value="MCM2580363.1"/>
    <property type="molecule type" value="Genomic_DNA"/>
</dbReference>
<evidence type="ECO:0000256" key="1">
    <source>
        <dbReference type="SAM" id="MobiDB-lite"/>
    </source>
</evidence>
<feature type="compositionally biased region" description="Basic and acidic residues" evidence="1">
    <location>
        <begin position="241"/>
        <end position="255"/>
    </location>
</feature>
<proteinExistence type="predicted"/>
<reference evidence="2" key="1">
    <citation type="journal article" date="2023" name="Int. J. Syst. Evol. Microbiol.">
        <title>Streptomyces meridianus sp. nov. isolated from brackish water of the Tagus estuary in Alcochete, Portugal.</title>
        <authorList>
            <person name="Santos J.D.N."/>
            <person name="Klimek D."/>
            <person name="Calusinska M."/>
            <person name="Lobo Da Cunha A."/>
            <person name="Catita J."/>
            <person name="Goncalves H."/>
            <person name="Gonzalez I."/>
            <person name="Reyes F."/>
            <person name="Lage O.M."/>
        </authorList>
    </citation>
    <scope>NUCLEOTIDE SEQUENCE</scope>
    <source>
        <strain evidence="2">MTZ3.1</strain>
    </source>
</reference>